<protein>
    <submittedName>
        <fullName evidence="2">Heme exporter protein D</fullName>
    </submittedName>
</protein>
<name>A0A8S5LBL6_9CAUD</name>
<sequence length="39" mass="4778">MFIWDWVSIAFGWLVFLFLMLFIIAFVKKVIKEVKEIKK</sequence>
<accession>A0A8S5LBL6</accession>
<keyword evidence="1" id="KW-0472">Membrane</keyword>
<keyword evidence="1" id="KW-1133">Transmembrane helix</keyword>
<organism evidence="2">
    <name type="scientific">Siphoviridae sp. ctuHg3</name>
    <dbReference type="NCBI Taxonomy" id="2823608"/>
    <lineage>
        <taxon>Viruses</taxon>
        <taxon>Duplodnaviria</taxon>
        <taxon>Heunggongvirae</taxon>
        <taxon>Uroviricota</taxon>
        <taxon>Caudoviricetes</taxon>
    </lineage>
</organism>
<evidence type="ECO:0000313" key="2">
    <source>
        <dbReference type="EMBL" id="DAD67346.1"/>
    </source>
</evidence>
<reference evidence="2" key="1">
    <citation type="journal article" date="2021" name="Proc. Natl. Acad. Sci. U.S.A.">
        <title>A Catalog of Tens of Thousands of Viruses from Human Metagenomes Reveals Hidden Associations with Chronic Diseases.</title>
        <authorList>
            <person name="Tisza M.J."/>
            <person name="Buck C.B."/>
        </authorList>
    </citation>
    <scope>NUCLEOTIDE SEQUENCE</scope>
    <source>
        <strain evidence="2">CtuHg3</strain>
    </source>
</reference>
<dbReference type="EMBL" id="BK014675">
    <property type="protein sequence ID" value="DAD67346.1"/>
    <property type="molecule type" value="Genomic_DNA"/>
</dbReference>
<keyword evidence="1" id="KW-0812">Transmembrane</keyword>
<evidence type="ECO:0000256" key="1">
    <source>
        <dbReference type="SAM" id="Phobius"/>
    </source>
</evidence>
<proteinExistence type="predicted"/>
<feature type="transmembrane region" description="Helical" evidence="1">
    <location>
        <begin position="6"/>
        <end position="27"/>
    </location>
</feature>